<evidence type="ECO:0000313" key="2">
    <source>
        <dbReference type="Proteomes" id="UP000198972"/>
    </source>
</evidence>
<dbReference type="SUPFAM" id="SSF53335">
    <property type="entry name" value="S-adenosyl-L-methionine-dependent methyltransferases"/>
    <property type="match status" value="1"/>
</dbReference>
<dbReference type="GO" id="GO:0008990">
    <property type="term" value="F:rRNA (guanine-N2-)-methyltransferase activity"/>
    <property type="evidence" value="ECO:0007669"/>
    <property type="project" value="InterPro"/>
</dbReference>
<dbReference type="RefSeq" id="WP_091227124.1">
    <property type="nucleotide sequence ID" value="NZ_FNBG01000003.1"/>
</dbReference>
<dbReference type="PANTHER" id="PTHR36112">
    <property type="entry name" value="RIBOSOMAL RNA SMALL SUBUNIT METHYLTRANSFERASE J"/>
    <property type="match status" value="1"/>
</dbReference>
<organism evidence="1 2">
    <name type="scientific">Fontibacillus panacisegetis</name>
    <dbReference type="NCBI Taxonomy" id="670482"/>
    <lineage>
        <taxon>Bacteria</taxon>
        <taxon>Bacillati</taxon>
        <taxon>Bacillota</taxon>
        <taxon>Bacilli</taxon>
        <taxon>Bacillales</taxon>
        <taxon>Paenibacillaceae</taxon>
        <taxon>Fontibacillus</taxon>
    </lineage>
</organism>
<gene>
    <name evidence="1" type="ORF">SAMN04488542_103139</name>
</gene>
<evidence type="ECO:0000313" key="1">
    <source>
        <dbReference type="EMBL" id="SDE89884.1"/>
    </source>
</evidence>
<reference evidence="1 2" key="1">
    <citation type="submission" date="2016-10" db="EMBL/GenBank/DDBJ databases">
        <authorList>
            <person name="de Groot N.N."/>
        </authorList>
    </citation>
    <scope>NUCLEOTIDE SEQUENCE [LARGE SCALE GENOMIC DNA]</scope>
    <source>
        <strain evidence="1 2">DSM 28129</strain>
    </source>
</reference>
<dbReference type="Gene3D" id="3.40.50.150">
    <property type="entry name" value="Vaccinia Virus protein VP39"/>
    <property type="match status" value="1"/>
</dbReference>
<proteinExistence type="predicted"/>
<sequence length="259" mass="28576">MIITTGDNEAPEAVERAEALSIESGVQYVRRNRTSVSKLSERYGNTDILVIVEGGARLIRSDGESFMFHPSMAFVRAKRLLKGQNDTMLDVAKVTPGDTIIDCTAGLGSDSAVFSLAAGPDGEVIALEDSLPLWVLLREGFRSYVSGIQAFDDALRRIKPRCIHHLAALREMPDKSADVVYFDPMFRDPIMESSAISPLRMFANNDCLSEDVIAEAKRVARKSVVLKEKKGSGEFERLGFNPVERSHTKIVYGVISLEH</sequence>
<dbReference type="InterPro" id="IPR007536">
    <property type="entry name" value="16SrRNA_methylTrfase_J"/>
</dbReference>
<dbReference type="PANTHER" id="PTHR36112:SF1">
    <property type="entry name" value="RIBOSOMAL RNA SMALL SUBUNIT METHYLTRANSFERASE J"/>
    <property type="match status" value="1"/>
</dbReference>
<dbReference type="InterPro" id="IPR029063">
    <property type="entry name" value="SAM-dependent_MTases_sf"/>
</dbReference>
<keyword evidence="2" id="KW-1185">Reference proteome</keyword>
<dbReference type="OrthoDB" id="1653798at2"/>
<dbReference type="Proteomes" id="UP000198972">
    <property type="component" value="Unassembled WGS sequence"/>
</dbReference>
<keyword evidence="1" id="KW-0489">Methyltransferase</keyword>
<protein>
    <submittedName>
        <fullName evidence="1">Putative SAM-dependent methyltransferase</fullName>
    </submittedName>
</protein>
<accession>A0A1G7GP33</accession>
<keyword evidence="1" id="KW-0808">Transferase</keyword>
<dbReference type="Pfam" id="PF04445">
    <property type="entry name" value="SAM_MT"/>
    <property type="match status" value="1"/>
</dbReference>
<name>A0A1G7GP33_9BACL</name>
<dbReference type="EMBL" id="FNBG01000003">
    <property type="protein sequence ID" value="SDE89884.1"/>
    <property type="molecule type" value="Genomic_DNA"/>
</dbReference>
<dbReference type="STRING" id="670482.SAMN04488542_103139"/>
<dbReference type="AlphaFoldDB" id="A0A1G7GP33"/>